<feature type="domain" description="Protein kinase" evidence="2">
    <location>
        <begin position="1"/>
        <end position="192"/>
    </location>
</feature>
<feature type="non-terminal residue" evidence="3">
    <location>
        <position position="192"/>
    </location>
</feature>
<gene>
    <name evidence="3" type="ORF">M407DRAFT_45901</name>
</gene>
<dbReference type="SUPFAM" id="SSF56112">
    <property type="entry name" value="Protein kinase-like (PK-like)"/>
    <property type="match status" value="1"/>
</dbReference>
<evidence type="ECO:0000313" key="4">
    <source>
        <dbReference type="Proteomes" id="UP000054248"/>
    </source>
</evidence>
<reference evidence="3 4" key="1">
    <citation type="submission" date="2014-04" db="EMBL/GenBank/DDBJ databases">
        <authorList>
            <consortium name="DOE Joint Genome Institute"/>
            <person name="Kuo A."/>
            <person name="Girlanda M."/>
            <person name="Perotto S."/>
            <person name="Kohler A."/>
            <person name="Nagy L.G."/>
            <person name="Floudas D."/>
            <person name="Copeland A."/>
            <person name="Barry K.W."/>
            <person name="Cichocki N."/>
            <person name="Veneault-Fourrey C."/>
            <person name="LaButti K."/>
            <person name="Lindquist E.A."/>
            <person name="Lipzen A."/>
            <person name="Lundell T."/>
            <person name="Morin E."/>
            <person name="Murat C."/>
            <person name="Sun H."/>
            <person name="Tunlid A."/>
            <person name="Henrissat B."/>
            <person name="Grigoriev I.V."/>
            <person name="Hibbett D.S."/>
            <person name="Martin F."/>
            <person name="Nordberg H.P."/>
            <person name="Cantor M.N."/>
            <person name="Hua S.X."/>
        </authorList>
    </citation>
    <scope>NUCLEOTIDE SEQUENCE [LARGE SCALE GENOMIC DNA]</scope>
    <source>
        <strain evidence="3 4">MUT 4182</strain>
    </source>
</reference>
<evidence type="ECO:0000313" key="3">
    <source>
        <dbReference type="EMBL" id="KIO32117.1"/>
    </source>
</evidence>
<dbReference type="InterPro" id="IPR000719">
    <property type="entry name" value="Prot_kinase_dom"/>
</dbReference>
<dbReference type="Proteomes" id="UP000054248">
    <property type="component" value="Unassembled WGS sequence"/>
</dbReference>
<feature type="non-terminal residue" evidence="3">
    <location>
        <position position="1"/>
    </location>
</feature>
<protein>
    <recommendedName>
        <fullName evidence="2">Protein kinase domain-containing protein</fullName>
    </recommendedName>
</protein>
<dbReference type="Gene3D" id="1.10.510.10">
    <property type="entry name" value="Transferase(Phosphotransferase) domain 1"/>
    <property type="match status" value="1"/>
</dbReference>
<feature type="region of interest" description="Disordered" evidence="1">
    <location>
        <begin position="129"/>
        <end position="150"/>
    </location>
</feature>
<dbReference type="HOGENOM" id="CLU_000288_7_18_1"/>
<name>A0A0C3MED8_9AGAM</name>
<accession>A0A0C3MED8</accession>
<dbReference type="GO" id="GO:0005524">
    <property type="term" value="F:ATP binding"/>
    <property type="evidence" value="ECO:0007669"/>
    <property type="project" value="InterPro"/>
</dbReference>
<dbReference type="InterPro" id="IPR008271">
    <property type="entry name" value="Ser/Thr_kinase_AS"/>
</dbReference>
<dbReference type="EMBL" id="KN822957">
    <property type="protein sequence ID" value="KIO32117.1"/>
    <property type="molecule type" value="Genomic_DNA"/>
</dbReference>
<organism evidence="3 4">
    <name type="scientific">Tulasnella calospora MUT 4182</name>
    <dbReference type="NCBI Taxonomy" id="1051891"/>
    <lineage>
        <taxon>Eukaryota</taxon>
        <taxon>Fungi</taxon>
        <taxon>Dikarya</taxon>
        <taxon>Basidiomycota</taxon>
        <taxon>Agaricomycotina</taxon>
        <taxon>Agaricomycetes</taxon>
        <taxon>Cantharellales</taxon>
        <taxon>Tulasnellaceae</taxon>
        <taxon>Tulasnella</taxon>
    </lineage>
</organism>
<dbReference type="PANTHER" id="PTHR44329:SF214">
    <property type="entry name" value="PROTEIN KINASE DOMAIN-CONTAINING PROTEIN"/>
    <property type="match status" value="1"/>
</dbReference>
<dbReference type="PROSITE" id="PS00108">
    <property type="entry name" value="PROTEIN_KINASE_ST"/>
    <property type="match status" value="1"/>
</dbReference>
<dbReference type="AlphaFoldDB" id="A0A0C3MED8"/>
<evidence type="ECO:0000256" key="1">
    <source>
        <dbReference type="SAM" id="MobiDB-lite"/>
    </source>
</evidence>
<sequence length="192" mass="21461">LYQRAYRKAKVWDRLKHVNIVEFLGILFQNDGGIDFPEPYLLSPWMLLGSLAEYLARDKERTVDRLNLVIQVTEGVKYLHDQAIWHGDLKCQNVLVQGEDEANGGGVTAKLCDFGLSEVTTEDFPVTSTVGTGTSGFRPPELRDRSGKKNSSLDIFSLGGLILEAFTGKAPFYKLHTEAAIRRLQESGQFPD</sequence>
<proteinExistence type="predicted"/>
<dbReference type="Pfam" id="PF00069">
    <property type="entry name" value="Pkinase"/>
    <property type="match status" value="1"/>
</dbReference>
<reference evidence="4" key="2">
    <citation type="submission" date="2015-01" db="EMBL/GenBank/DDBJ databases">
        <title>Evolutionary Origins and Diversification of the Mycorrhizal Mutualists.</title>
        <authorList>
            <consortium name="DOE Joint Genome Institute"/>
            <consortium name="Mycorrhizal Genomics Consortium"/>
            <person name="Kohler A."/>
            <person name="Kuo A."/>
            <person name="Nagy L.G."/>
            <person name="Floudas D."/>
            <person name="Copeland A."/>
            <person name="Barry K.W."/>
            <person name="Cichocki N."/>
            <person name="Veneault-Fourrey C."/>
            <person name="LaButti K."/>
            <person name="Lindquist E.A."/>
            <person name="Lipzen A."/>
            <person name="Lundell T."/>
            <person name="Morin E."/>
            <person name="Murat C."/>
            <person name="Riley R."/>
            <person name="Ohm R."/>
            <person name="Sun H."/>
            <person name="Tunlid A."/>
            <person name="Henrissat B."/>
            <person name="Grigoriev I.V."/>
            <person name="Hibbett D.S."/>
            <person name="Martin F."/>
        </authorList>
    </citation>
    <scope>NUCLEOTIDE SEQUENCE [LARGE SCALE GENOMIC DNA]</scope>
    <source>
        <strain evidence="4">MUT 4182</strain>
    </source>
</reference>
<keyword evidence="4" id="KW-1185">Reference proteome</keyword>
<dbReference type="InterPro" id="IPR051681">
    <property type="entry name" value="Ser/Thr_Kinases-Pseudokinases"/>
</dbReference>
<dbReference type="InterPro" id="IPR011009">
    <property type="entry name" value="Kinase-like_dom_sf"/>
</dbReference>
<dbReference type="OrthoDB" id="4062651at2759"/>
<dbReference type="PROSITE" id="PS50011">
    <property type="entry name" value="PROTEIN_KINASE_DOM"/>
    <property type="match status" value="1"/>
</dbReference>
<dbReference type="SMART" id="SM00220">
    <property type="entry name" value="S_TKc"/>
    <property type="match status" value="1"/>
</dbReference>
<evidence type="ECO:0000259" key="2">
    <source>
        <dbReference type="PROSITE" id="PS50011"/>
    </source>
</evidence>
<dbReference type="GO" id="GO:0004674">
    <property type="term" value="F:protein serine/threonine kinase activity"/>
    <property type="evidence" value="ECO:0007669"/>
    <property type="project" value="TreeGrafter"/>
</dbReference>
<dbReference type="PANTHER" id="PTHR44329">
    <property type="entry name" value="SERINE/THREONINE-PROTEIN KINASE TNNI3K-RELATED"/>
    <property type="match status" value="1"/>
</dbReference>